<feature type="non-terminal residue" evidence="2">
    <location>
        <position position="64"/>
    </location>
</feature>
<dbReference type="EMBL" id="JAMKOV010000003">
    <property type="protein sequence ID" value="KAI8041445.1"/>
    <property type="molecule type" value="Genomic_DNA"/>
</dbReference>
<evidence type="ECO:0000313" key="3">
    <source>
        <dbReference type="Proteomes" id="UP001059596"/>
    </source>
</evidence>
<name>A0A9P9YR92_9MUSC</name>
<dbReference type="Proteomes" id="UP001059596">
    <property type="component" value="Unassembled WGS sequence"/>
</dbReference>
<gene>
    <name evidence="2" type="ORF">M5D96_005704</name>
</gene>
<comment type="caution">
    <text evidence="2">The sequence shown here is derived from an EMBL/GenBank/DDBJ whole genome shotgun (WGS) entry which is preliminary data.</text>
</comment>
<accession>A0A9P9YR92</accession>
<evidence type="ECO:0000313" key="2">
    <source>
        <dbReference type="EMBL" id="KAI8041445.1"/>
    </source>
</evidence>
<evidence type="ECO:0000256" key="1">
    <source>
        <dbReference type="SAM" id="MobiDB-lite"/>
    </source>
</evidence>
<organism evidence="2 3">
    <name type="scientific">Drosophila gunungcola</name>
    <name type="common">fruit fly</name>
    <dbReference type="NCBI Taxonomy" id="103775"/>
    <lineage>
        <taxon>Eukaryota</taxon>
        <taxon>Metazoa</taxon>
        <taxon>Ecdysozoa</taxon>
        <taxon>Arthropoda</taxon>
        <taxon>Hexapoda</taxon>
        <taxon>Insecta</taxon>
        <taxon>Pterygota</taxon>
        <taxon>Neoptera</taxon>
        <taxon>Endopterygota</taxon>
        <taxon>Diptera</taxon>
        <taxon>Brachycera</taxon>
        <taxon>Muscomorpha</taxon>
        <taxon>Ephydroidea</taxon>
        <taxon>Drosophilidae</taxon>
        <taxon>Drosophila</taxon>
        <taxon>Sophophora</taxon>
    </lineage>
</organism>
<dbReference type="AlphaFoldDB" id="A0A9P9YR92"/>
<feature type="compositionally biased region" description="Low complexity" evidence="1">
    <location>
        <begin position="40"/>
        <end position="64"/>
    </location>
</feature>
<keyword evidence="3" id="KW-1185">Reference proteome</keyword>
<reference evidence="2" key="1">
    <citation type="journal article" date="2023" name="Genome Biol. Evol.">
        <title>Long-read-based Genome Assembly of Drosophila gunungcola Reveals Fewer Chemosensory Genes in Flower-breeding Species.</title>
        <authorList>
            <person name="Negi A."/>
            <person name="Liao B.Y."/>
            <person name="Yeh S.D."/>
        </authorList>
    </citation>
    <scope>NUCLEOTIDE SEQUENCE</scope>
    <source>
        <strain evidence="2">Sukarami</strain>
    </source>
</reference>
<proteinExistence type="predicted"/>
<feature type="region of interest" description="Disordered" evidence="1">
    <location>
        <begin position="1"/>
        <end position="64"/>
    </location>
</feature>
<feature type="compositionally biased region" description="Acidic residues" evidence="1">
    <location>
        <begin position="28"/>
        <end position="37"/>
    </location>
</feature>
<feature type="compositionally biased region" description="Basic and acidic residues" evidence="1">
    <location>
        <begin position="8"/>
        <end position="27"/>
    </location>
</feature>
<protein>
    <submittedName>
        <fullName evidence="2">Uncharacterized protein</fullName>
    </submittedName>
</protein>
<sequence>MDFGGQVRVERIQDKDGQNVVHVHGDGVIEDEPEDSGTDNSNSNSNSNCTASNISNGSNSNISN</sequence>